<dbReference type="AlphaFoldDB" id="A0A7D9DPF9"/>
<dbReference type="PANTHER" id="PTHR45803:SF5">
    <property type="entry name" value="SOX100B"/>
    <property type="match status" value="1"/>
</dbReference>
<reference evidence="7" key="1">
    <citation type="submission" date="2020-04" db="EMBL/GenBank/DDBJ databases">
        <authorList>
            <person name="Alioto T."/>
            <person name="Alioto T."/>
            <person name="Gomez Garrido J."/>
        </authorList>
    </citation>
    <scope>NUCLEOTIDE SEQUENCE</scope>
    <source>
        <strain evidence="7">A484AB</strain>
    </source>
</reference>
<evidence type="ECO:0000256" key="3">
    <source>
        <dbReference type="ARBA" id="ARBA00023125"/>
    </source>
</evidence>
<dbReference type="GO" id="GO:0005634">
    <property type="term" value="C:nucleus"/>
    <property type="evidence" value="ECO:0007669"/>
    <property type="project" value="UniProtKB-SubCell"/>
</dbReference>
<accession>A0A7D9DPF9</accession>
<dbReference type="Gene3D" id="1.10.30.10">
    <property type="entry name" value="High mobility group box domain"/>
    <property type="match status" value="1"/>
</dbReference>
<keyword evidence="5" id="KW-0539">Nucleus</keyword>
<gene>
    <name evidence="7" type="ORF">PACLA_8A036056</name>
</gene>
<evidence type="ECO:0000313" key="8">
    <source>
        <dbReference type="Proteomes" id="UP001152795"/>
    </source>
</evidence>
<dbReference type="CDD" id="cd22031">
    <property type="entry name" value="HMG-box_SoxE"/>
    <property type="match status" value="1"/>
</dbReference>
<protein>
    <submittedName>
        <fullName evidence="7">Transcription factor Sox-9-like</fullName>
    </submittedName>
</protein>
<organism evidence="7 8">
    <name type="scientific">Paramuricea clavata</name>
    <name type="common">Red gorgonian</name>
    <name type="synonym">Violescent sea-whip</name>
    <dbReference type="NCBI Taxonomy" id="317549"/>
    <lineage>
        <taxon>Eukaryota</taxon>
        <taxon>Metazoa</taxon>
        <taxon>Cnidaria</taxon>
        <taxon>Anthozoa</taxon>
        <taxon>Octocorallia</taxon>
        <taxon>Malacalcyonacea</taxon>
        <taxon>Plexauridae</taxon>
        <taxon>Paramuricea</taxon>
    </lineage>
</organism>
<evidence type="ECO:0000256" key="5">
    <source>
        <dbReference type="ARBA" id="ARBA00023242"/>
    </source>
</evidence>
<keyword evidence="8" id="KW-1185">Reference proteome</keyword>
<dbReference type="GO" id="GO:0000978">
    <property type="term" value="F:RNA polymerase II cis-regulatory region sequence-specific DNA binding"/>
    <property type="evidence" value="ECO:0007669"/>
    <property type="project" value="TreeGrafter"/>
</dbReference>
<feature type="compositionally biased region" description="Low complexity" evidence="6">
    <location>
        <begin position="178"/>
        <end position="191"/>
    </location>
</feature>
<dbReference type="PROSITE" id="PS50118">
    <property type="entry name" value="HMG_BOX_2"/>
    <property type="match status" value="1"/>
</dbReference>
<feature type="compositionally biased region" description="Basic and acidic residues" evidence="6">
    <location>
        <begin position="151"/>
        <end position="160"/>
    </location>
</feature>
<evidence type="ECO:0000313" key="7">
    <source>
        <dbReference type="EMBL" id="CAB3989767.1"/>
    </source>
</evidence>
<feature type="region of interest" description="Disordered" evidence="6">
    <location>
        <begin position="119"/>
        <end position="205"/>
    </location>
</feature>
<evidence type="ECO:0000256" key="4">
    <source>
        <dbReference type="ARBA" id="ARBA00023163"/>
    </source>
</evidence>
<evidence type="ECO:0000256" key="2">
    <source>
        <dbReference type="ARBA" id="ARBA00023015"/>
    </source>
</evidence>
<keyword evidence="3" id="KW-0238">DNA-binding</keyword>
<dbReference type="InterPro" id="IPR036910">
    <property type="entry name" value="HMG_box_dom_sf"/>
</dbReference>
<feature type="compositionally biased region" description="Basic and acidic residues" evidence="6">
    <location>
        <begin position="135"/>
        <end position="144"/>
    </location>
</feature>
<proteinExistence type="predicted"/>
<dbReference type="OrthoDB" id="6247875at2759"/>
<dbReference type="Proteomes" id="UP001152795">
    <property type="component" value="Unassembled WGS sequence"/>
</dbReference>
<dbReference type="SUPFAM" id="SSF47095">
    <property type="entry name" value="HMG-box"/>
    <property type="match status" value="1"/>
</dbReference>
<comment type="caution">
    <text evidence="7">The sequence shown here is derived from an EMBL/GenBank/DDBJ whole genome shotgun (WGS) entry which is preliminary data.</text>
</comment>
<dbReference type="InterPro" id="IPR009071">
    <property type="entry name" value="HMG_box_dom"/>
</dbReference>
<dbReference type="Pfam" id="PF00505">
    <property type="entry name" value="HMG_box"/>
    <property type="match status" value="1"/>
</dbReference>
<comment type="subcellular location">
    <subcellularLocation>
        <location evidence="1">Nucleus</location>
    </subcellularLocation>
</comment>
<name>A0A7D9DPF9_PARCT</name>
<dbReference type="GO" id="GO:0000981">
    <property type="term" value="F:DNA-binding transcription factor activity, RNA polymerase II-specific"/>
    <property type="evidence" value="ECO:0007669"/>
    <property type="project" value="TreeGrafter"/>
</dbReference>
<sequence length="378" mass="41610">MGSKSFLNGNFGEVAVEGEPGLDTAISKAVNNVLEGCDWSLLPLPLRVNGNHKTKPHVKRPMNAFMVYAQAARRKLADQFPNLHNAELSKTLGKLWKLLDEQEKKPFIDEAERLRLKHKRDHPDYKYQPRRKRQKGESSPEHTDCTITAKDILRVLKSDNGDEDEDEEANNIDRRPSNTDSEFSTSSSRASSPDRQLNFDEIEANDTSRSGDLAITFSPTMVGDSGVKKEPGDALDFDDVGDLTGDLISYSDIEGTDFEQLYLASTAGSVFHSALSPTTSSNITTSGKTSASNSVYHLGSCSPPESPQMTTSTSQNMLPFITASTLNLTSDIEQSQLLYTCTPQPLNTANSELTTKYLTAPKIKVTSKISQWSSYTSL</sequence>
<evidence type="ECO:0000256" key="6">
    <source>
        <dbReference type="SAM" id="MobiDB-lite"/>
    </source>
</evidence>
<feature type="compositionally biased region" description="Acidic residues" evidence="6">
    <location>
        <begin position="161"/>
        <end position="170"/>
    </location>
</feature>
<keyword evidence="4" id="KW-0804">Transcription</keyword>
<dbReference type="InterPro" id="IPR050917">
    <property type="entry name" value="SOX_TF"/>
</dbReference>
<dbReference type="EMBL" id="CACRXK020001548">
    <property type="protein sequence ID" value="CAB3989767.1"/>
    <property type="molecule type" value="Genomic_DNA"/>
</dbReference>
<evidence type="ECO:0000256" key="1">
    <source>
        <dbReference type="ARBA" id="ARBA00004123"/>
    </source>
</evidence>
<dbReference type="SMART" id="SM00398">
    <property type="entry name" value="HMG"/>
    <property type="match status" value="1"/>
</dbReference>
<keyword evidence="2" id="KW-0805">Transcription regulation</keyword>
<dbReference type="FunFam" id="1.10.30.10:FF:000004">
    <property type="entry name" value="Transcription factor SOX-10"/>
    <property type="match status" value="1"/>
</dbReference>
<dbReference type="PANTHER" id="PTHR45803">
    <property type="entry name" value="SOX100B"/>
    <property type="match status" value="1"/>
</dbReference>